<evidence type="ECO:0000256" key="2">
    <source>
        <dbReference type="SAM" id="SignalP"/>
    </source>
</evidence>
<dbReference type="AlphaFoldDB" id="A0A8R2AF42"/>
<dbReference type="KEGG" id="bmor:101741789"/>
<name>A0A8R2AF42_BOMMO</name>
<protein>
    <submittedName>
        <fullName evidence="3">Uncharacterized protein</fullName>
    </submittedName>
</protein>
<evidence type="ECO:0000313" key="4">
    <source>
        <dbReference type="Proteomes" id="UP000005204"/>
    </source>
</evidence>
<keyword evidence="4" id="KW-1185">Reference proteome</keyword>
<evidence type="ECO:0000256" key="1">
    <source>
        <dbReference type="SAM" id="MobiDB-lite"/>
    </source>
</evidence>
<reference evidence="4" key="1">
    <citation type="journal article" date="2008" name="Insect Biochem. Mol. Biol.">
        <title>The genome of a lepidopteran model insect, the silkworm Bombyx mori.</title>
        <authorList>
            <consortium name="International Silkworm Genome Consortium"/>
        </authorList>
    </citation>
    <scope>NUCLEOTIDE SEQUENCE [LARGE SCALE GENOMIC DNA]</scope>
    <source>
        <strain evidence="4">p50T</strain>
    </source>
</reference>
<feature type="compositionally biased region" description="Acidic residues" evidence="1">
    <location>
        <begin position="326"/>
        <end position="344"/>
    </location>
</feature>
<accession>A0A8R2AF42</accession>
<gene>
    <name evidence="3" type="primary">101741789</name>
</gene>
<dbReference type="EnsemblMetazoa" id="XM_004921757.4">
    <property type="protein sequence ID" value="XP_004921814.1"/>
    <property type="gene ID" value="LOC101741789"/>
</dbReference>
<keyword evidence="2" id="KW-0732">Signal</keyword>
<proteinExistence type="predicted"/>
<feature type="region of interest" description="Disordered" evidence="1">
    <location>
        <begin position="286"/>
        <end position="368"/>
    </location>
</feature>
<sequence>MKVAAALFTILQIVNAVPTIAEHDTAPASDAQTGDDLHQEIAEAVLGASQEHDSAKQTDTNVKTVKLGGPILDDLIYQVSAATGNQENKVSKHLDSFHDTLEKVTDLSSVGNIIKQFGNTVKVDISKSKGILLDKAKAIEKGVSVAKDLLRDKTEEVVKGISEAKYVLSKKGEETLKHIINLGTGIKGKIQDILKNIATSHEVAKEKFKVIVKNFTDALCNIKLPQIDFSTTLALAAEAVTVGISFIAFLGSVIEKEILSKIPNDGSLKNHLESVLDSISKGTLKFGGSDDNNSEKSETSQVDVQSIDVGKSKTVNNDEEKASPGDDFEDNDDDDTSESYEDGSEEVKTITVESSKSAPVQTNQANTEQKSYEAIHPLQQRNSVKVFQTGSEHPHVNVNREAKHYRNYKNIGSQFLSNEPFAYAHSGSNVKAGGYGGSGFVGHGPLTPVQLNSGDNSGIIHTKPETGVHAFAYA</sequence>
<feature type="compositionally biased region" description="Polar residues" evidence="1">
    <location>
        <begin position="351"/>
        <end position="368"/>
    </location>
</feature>
<feature type="chain" id="PRO_5035877598" evidence="2">
    <location>
        <begin position="17"/>
        <end position="474"/>
    </location>
</feature>
<organism evidence="3 4">
    <name type="scientific">Bombyx mori</name>
    <name type="common">Silk moth</name>
    <dbReference type="NCBI Taxonomy" id="7091"/>
    <lineage>
        <taxon>Eukaryota</taxon>
        <taxon>Metazoa</taxon>
        <taxon>Ecdysozoa</taxon>
        <taxon>Arthropoda</taxon>
        <taxon>Hexapoda</taxon>
        <taxon>Insecta</taxon>
        <taxon>Pterygota</taxon>
        <taxon>Neoptera</taxon>
        <taxon>Endopterygota</taxon>
        <taxon>Lepidoptera</taxon>
        <taxon>Glossata</taxon>
        <taxon>Ditrysia</taxon>
        <taxon>Bombycoidea</taxon>
        <taxon>Bombycidae</taxon>
        <taxon>Bombycinae</taxon>
        <taxon>Bombyx</taxon>
    </lineage>
</organism>
<feature type="signal peptide" evidence="2">
    <location>
        <begin position="1"/>
        <end position="16"/>
    </location>
</feature>
<dbReference type="Proteomes" id="UP000005204">
    <property type="component" value="Unassembled WGS sequence"/>
</dbReference>
<reference evidence="3" key="2">
    <citation type="submission" date="2022-06" db="UniProtKB">
        <authorList>
            <consortium name="EnsemblMetazoa"/>
        </authorList>
    </citation>
    <scope>IDENTIFICATION</scope>
    <source>
        <strain evidence="3">p50T (Dazao)</strain>
    </source>
</reference>
<evidence type="ECO:0000313" key="3">
    <source>
        <dbReference type="EnsemblMetazoa" id="XP_004921814.1"/>
    </source>
</evidence>